<gene>
    <name evidence="2" type="ORF">SCHIN_v1c01260</name>
</gene>
<proteinExistence type="predicted"/>
<feature type="transmembrane region" description="Helical" evidence="1">
    <location>
        <begin position="43"/>
        <end position="63"/>
    </location>
</feature>
<dbReference type="EMBL" id="CP043026">
    <property type="protein sequence ID" value="QEH61324.1"/>
    <property type="molecule type" value="Genomic_DNA"/>
</dbReference>
<evidence type="ECO:0008006" key="4">
    <source>
        <dbReference type="Google" id="ProtNLM"/>
    </source>
</evidence>
<keyword evidence="1" id="KW-1133">Transmembrane helix</keyword>
<dbReference type="RefSeq" id="WP_166507719.1">
    <property type="nucleotide sequence ID" value="NZ_CP043026.1"/>
</dbReference>
<protein>
    <recommendedName>
        <fullName evidence="4">Transmembrane protein</fullName>
    </recommendedName>
</protein>
<feature type="transmembrane region" description="Helical" evidence="1">
    <location>
        <begin position="15"/>
        <end position="37"/>
    </location>
</feature>
<evidence type="ECO:0000313" key="2">
    <source>
        <dbReference type="EMBL" id="QEH61324.1"/>
    </source>
</evidence>
<evidence type="ECO:0000256" key="1">
    <source>
        <dbReference type="SAM" id="Phobius"/>
    </source>
</evidence>
<accession>A0A5B9Y2M3</accession>
<evidence type="ECO:0000313" key="3">
    <source>
        <dbReference type="Proteomes" id="UP000323144"/>
    </source>
</evidence>
<reference evidence="2 3" key="1">
    <citation type="submission" date="2019-08" db="EMBL/GenBank/DDBJ databases">
        <title>Complete genome sequence of Spiroplasma chinense CCH (DSM 19755).</title>
        <authorList>
            <person name="Shen H.-Y."/>
            <person name="Lin Y.-C."/>
            <person name="Chou L."/>
            <person name="Kuo C.-H."/>
        </authorList>
    </citation>
    <scope>NUCLEOTIDE SEQUENCE [LARGE SCALE GENOMIC DNA]</scope>
    <source>
        <strain evidence="2 3">CCH</strain>
    </source>
</reference>
<dbReference type="KEGG" id="schi:SCHIN_v1c01260"/>
<keyword evidence="3" id="KW-1185">Reference proteome</keyword>
<dbReference type="Proteomes" id="UP000323144">
    <property type="component" value="Chromosome"/>
</dbReference>
<dbReference type="AlphaFoldDB" id="A0A5B9Y2M3"/>
<sequence length="190" mass="22149">MNFNTVKPTLKKPMLWMGSVIFAIILIALIIVFALPLNKEGKIIWSSQLVLDFTLIYLIACVVNMSKTSTSVFLDIVVEKDESGEINSISVKFSRYIHIFINLLTIITFFIQLTSANSIFKDLTFSQVAQKYWWVYICVYLINTIFLYTFFAITSYLLNQHEQFKEEYKTFYLENSKKVKEKSSEQNPEV</sequence>
<feature type="transmembrane region" description="Helical" evidence="1">
    <location>
        <begin position="133"/>
        <end position="158"/>
    </location>
</feature>
<organism evidence="2 3">
    <name type="scientific">Spiroplasma chinense</name>
    <dbReference type="NCBI Taxonomy" id="216932"/>
    <lineage>
        <taxon>Bacteria</taxon>
        <taxon>Bacillati</taxon>
        <taxon>Mycoplasmatota</taxon>
        <taxon>Mollicutes</taxon>
        <taxon>Entomoplasmatales</taxon>
        <taxon>Spiroplasmataceae</taxon>
        <taxon>Spiroplasma</taxon>
    </lineage>
</organism>
<name>A0A5B9Y2M3_9MOLU</name>
<feature type="transmembrane region" description="Helical" evidence="1">
    <location>
        <begin position="96"/>
        <end position="113"/>
    </location>
</feature>
<keyword evidence="1" id="KW-0812">Transmembrane</keyword>
<keyword evidence="1" id="KW-0472">Membrane</keyword>